<evidence type="ECO:0000313" key="7">
    <source>
        <dbReference type="EMBL" id="KAI9161116.1"/>
    </source>
</evidence>
<dbReference type="Proteomes" id="UP001064489">
    <property type="component" value="Chromosome 2"/>
</dbReference>
<evidence type="ECO:0000256" key="3">
    <source>
        <dbReference type="ARBA" id="ARBA00022723"/>
    </source>
</evidence>
<gene>
    <name evidence="7" type="ORF">LWI28_014550</name>
</gene>
<reference evidence="7" key="1">
    <citation type="journal article" date="2022" name="Plant J.">
        <title>Strategies of tolerance reflected in two North American maple genomes.</title>
        <authorList>
            <person name="McEvoy S.L."/>
            <person name="Sezen U.U."/>
            <person name="Trouern-Trend A."/>
            <person name="McMahon S.M."/>
            <person name="Schaberg P.G."/>
            <person name="Yang J."/>
            <person name="Wegrzyn J.L."/>
            <person name="Swenson N.G."/>
        </authorList>
    </citation>
    <scope>NUCLEOTIDE SEQUENCE</scope>
    <source>
        <strain evidence="7">91603</strain>
    </source>
</reference>
<dbReference type="Gene3D" id="3.40.50.460">
    <property type="entry name" value="Phosphofructokinase domain"/>
    <property type="match status" value="1"/>
</dbReference>
<evidence type="ECO:0000256" key="5">
    <source>
        <dbReference type="ARBA" id="ARBA00022842"/>
    </source>
</evidence>
<accession>A0AAD5IF72</accession>
<dbReference type="InterPro" id="IPR050929">
    <property type="entry name" value="PFKA"/>
</dbReference>
<keyword evidence="3" id="KW-0479">Metal-binding</keyword>
<comment type="caution">
    <text evidence="7">The sequence shown here is derived from an EMBL/GenBank/DDBJ whole genome shotgun (WGS) entry which is preliminary data.</text>
</comment>
<protein>
    <recommendedName>
        <fullName evidence="6">Phosphofructokinase domain-containing protein</fullName>
    </recommendedName>
</protein>
<keyword evidence="2" id="KW-0808">Transferase</keyword>
<evidence type="ECO:0000313" key="8">
    <source>
        <dbReference type="Proteomes" id="UP001064489"/>
    </source>
</evidence>
<dbReference type="GO" id="GO:0003872">
    <property type="term" value="F:6-phosphofructokinase activity"/>
    <property type="evidence" value="ECO:0007669"/>
    <property type="project" value="InterPro"/>
</dbReference>
<evidence type="ECO:0000259" key="6">
    <source>
        <dbReference type="Pfam" id="PF00365"/>
    </source>
</evidence>
<keyword evidence="5" id="KW-0460">Magnesium</keyword>
<evidence type="ECO:0000256" key="4">
    <source>
        <dbReference type="ARBA" id="ARBA00022777"/>
    </source>
</evidence>
<evidence type="ECO:0000256" key="1">
    <source>
        <dbReference type="ARBA" id="ARBA00022533"/>
    </source>
</evidence>
<organism evidence="7 8">
    <name type="scientific">Acer negundo</name>
    <name type="common">Box elder</name>
    <dbReference type="NCBI Taxonomy" id="4023"/>
    <lineage>
        <taxon>Eukaryota</taxon>
        <taxon>Viridiplantae</taxon>
        <taxon>Streptophyta</taxon>
        <taxon>Embryophyta</taxon>
        <taxon>Tracheophyta</taxon>
        <taxon>Spermatophyta</taxon>
        <taxon>Magnoliopsida</taxon>
        <taxon>eudicotyledons</taxon>
        <taxon>Gunneridae</taxon>
        <taxon>Pentapetalae</taxon>
        <taxon>rosids</taxon>
        <taxon>malvids</taxon>
        <taxon>Sapindales</taxon>
        <taxon>Sapindaceae</taxon>
        <taxon>Hippocastanoideae</taxon>
        <taxon>Acereae</taxon>
        <taxon>Acer</taxon>
    </lineage>
</organism>
<dbReference type="EMBL" id="JAJSOW010000106">
    <property type="protein sequence ID" value="KAI9161116.1"/>
    <property type="molecule type" value="Genomic_DNA"/>
</dbReference>
<reference evidence="7" key="2">
    <citation type="submission" date="2023-02" db="EMBL/GenBank/DDBJ databases">
        <authorList>
            <person name="Swenson N.G."/>
            <person name="Wegrzyn J.L."/>
            <person name="Mcevoy S.L."/>
        </authorList>
    </citation>
    <scope>NUCLEOTIDE SEQUENCE</scope>
    <source>
        <strain evidence="7">91603</strain>
        <tissue evidence="7">Leaf</tissue>
    </source>
</reference>
<feature type="domain" description="Phosphofructokinase" evidence="6">
    <location>
        <begin position="15"/>
        <end position="136"/>
    </location>
</feature>
<proteinExistence type="predicted"/>
<dbReference type="SUPFAM" id="SSF53784">
    <property type="entry name" value="Phosphofructokinase"/>
    <property type="match status" value="1"/>
</dbReference>
<evidence type="ECO:0000256" key="2">
    <source>
        <dbReference type="ARBA" id="ARBA00022679"/>
    </source>
</evidence>
<keyword evidence="8" id="KW-1185">Reference proteome</keyword>
<dbReference type="PANTHER" id="PTHR45770">
    <property type="entry name" value="ATP-DEPENDENT 6-PHOSPHOFRUCTOKINASE 1"/>
    <property type="match status" value="1"/>
</dbReference>
<keyword evidence="1" id="KW-0021">Allosteric enzyme</keyword>
<dbReference type="Pfam" id="PF00365">
    <property type="entry name" value="PFK"/>
    <property type="match status" value="1"/>
</dbReference>
<sequence length="169" mass="18737">MLGCILKETARHDLKVAVAGIPKIIDNAFRYFSCYVYFCFVIDKSFGFDTSVHEEAQRAINAAHVVAESIENGIGVVKLMGWYSGKFMPSHCCNVDCCLILESPFYLEGPGLFEFIEKRSKEHGDMAIVIAEGAGKDLLTEGMSYHGPATLGRWFVDITKDKGTDARII</sequence>
<dbReference type="AlphaFoldDB" id="A0AAD5IF72"/>
<dbReference type="GO" id="GO:0046872">
    <property type="term" value="F:metal ion binding"/>
    <property type="evidence" value="ECO:0007669"/>
    <property type="project" value="UniProtKB-KW"/>
</dbReference>
<dbReference type="InterPro" id="IPR000023">
    <property type="entry name" value="Phosphofructokinase_dom"/>
</dbReference>
<dbReference type="InterPro" id="IPR035966">
    <property type="entry name" value="PKF_sf"/>
</dbReference>
<keyword evidence="4" id="KW-0418">Kinase</keyword>
<name>A0AAD5IF72_ACENE</name>